<accession>A0A6L2L1I9</accession>
<dbReference type="EMBL" id="BKCJ010003484">
    <property type="protein sequence ID" value="GEU55366.1"/>
    <property type="molecule type" value="Genomic_DNA"/>
</dbReference>
<dbReference type="AlphaFoldDB" id="A0A6L2L1I9"/>
<evidence type="ECO:0000313" key="1">
    <source>
        <dbReference type="EMBL" id="GEU55366.1"/>
    </source>
</evidence>
<proteinExistence type="predicted"/>
<name>A0A6L2L1I9_TANCI</name>
<comment type="caution">
    <text evidence="1">The sequence shown here is derived from an EMBL/GenBank/DDBJ whole genome shotgun (WGS) entry which is preliminary data.</text>
</comment>
<protein>
    <submittedName>
        <fullName evidence="1">Uncharacterized protein</fullName>
    </submittedName>
</protein>
<sequence length="217" mass="23702">MLWMWRTVRYTFVLSLPYPPLPLPSPLTTSPTDTGAPLGYRAVGIRMRALLPSTSRRTDIPEADMPPRNRACLTTPAPGFEVRNSSPAGAARQPGPALEYDRHDAALTPSLPVPSPPLPLPSPLMTSPTDTRAPLGYRAAWIRMRALLLSTSRRTNIPEADMPPRMRAFLTTPALGFEVGESSTAGAARQLGPALESDRRRYMVEQTSYGISTHGTR</sequence>
<organism evidence="1">
    <name type="scientific">Tanacetum cinerariifolium</name>
    <name type="common">Dalmatian daisy</name>
    <name type="synonym">Chrysanthemum cinerariifolium</name>
    <dbReference type="NCBI Taxonomy" id="118510"/>
    <lineage>
        <taxon>Eukaryota</taxon>
        <taxon>Viridiplantae</taxon>
        <taxon>Streptophyta</taxon>
        <taxon>Embryophyta</taxon>
        <taxon>Tracheophyta</taxon>
        <taxon>Spermatophyta</taxon>
        <taxon>Magnoliopsida</taxon>
        <taxon>eudicotyledons</taxon>
        <taxon>Gunneridae</taxon>
        <taxon>Pentapetalae</taxon>
        <taxon>asterids</taxon>
        <taxon>campanulids</taxon>
        <taxon>Asterales</taxon>
        <taxon>Asteraceae</taxon>
        <taxon>Asteroideae</taxon>
        <taxon>Anthemideae</taxon>
        <taxon>Anthemidinae</taxon>
        <taxon>Tanacetum</taxon>
    </lineage>
</organism>
<reference evidence="1" key="1">
    <citation type="journal article" date="2019" name="Sci. Rep.">
        <title>Draft genome of Tanacetum cinerariifolium, the natural source of mosquito coil.</title>
        <authorList>
            <person name="Yamashiro T."/>
            <person name="Shiraishi A."/>
            <person name="Satake H."/>
            <person name="Nakayama K."/>
        </authorList>
    </citation>
    <scope>NUCLEOTIDE SEQUENCE</scope>
</reference>
<gene>
    <name evidence="1" type="ORF">Tci_027344</name>
</gene>